<feature type="non-terminal residue" evidence="1">
    <location>
        <position position="1"/>
    </location>
</feature>
<proteinExistence type="predicted"/>
<gene>
    <name evidence="1" type="ORF">WH50_10155</name>
</gene>
<name>A0ABX5LYI0_9GAMM</name>
<sequence length="59" mass="6547">AGKAIKYKAGVRASLRLCLLLAALCDLSLRLSRLLKNVIEATETRKYTEGTRNRRKSGV</sequence>
<organism evidence="1 2">
    <name type="scientific">Pokkaliibacter plantistimulans</name>
    <dbReference type="NCBI Taxonomy" id="1635171"/>
    <lineage>
        <taxon>Bacteria</taxon>
        <taxon>Pseudomonadati</taxon>
        <taxon>Pseudomonadota</taxon>
        <taxon>Gammaproteobacteria</taxon>
        <taxon>Oceanospirillales</taxon>
        <taxon>Balneatrichaceae</taxon>
        <taxon>Pokkaliibacter</taxon>
    </lineage>
</organism>
<accession>A0ABX5LYI0</accession>
<protein>
    <recommendedName>
        <fullName evidence="3">Transposase</fullName>
    </recommendedName>
</protein>
<keyword evidence="2" id="KW-1185">Reference proteome</keyword>
<dbReference type="Proteomes" id="UP000248090">
    <property type="component" value="Unassembled WGS sequence"/>
</dbReference>
<dbReference type="EMBL" id="LAPT01000043">
    <property type="protein sequence ID" value="PXF31366.1"/>
    <property type="molecule type" value="Genomic_DNA"/>
</dbReference>
<reference evidence="1 2" key="1">
    <citation type="submission" date="2015-03" db="EMBL/GenBank/DDBJ databases">
        <authorList>
            <person name="Krishnan R."/>
            <person name="Midha S."/>
            <person name="Patil P.B."/>
            <person name="Rameshkumar N."/>
        </authorList>
    </citation>
    <scope>NUCLEOTIDE SEQUENCE [LARGE SCALE GENOMIC DNA]</scope>
    <source>
        <strain evidence="1 2">L1E11</strain>
    </source>
</reference>
<evidence type="ECO:0000313" key="1">
    <source>
        <dbReference type="EMBL" id="PXF31366.1"/>
    </source>
</evidence>
<dbReference type="RefSeq" id="WP_207780252.1">
    <property type="nucleotide sequence ID" value="NZ_LAPT01000043.1"/>
</dbReference>
<evidence type="ECO:0000313" key="2">
    <source>
        <dbReference type="Proteomes" id="UP000248090"/>
    </source>
</evidence>
<comment type="caution">
    <text evidence="1">The sequence shown here is derived from an EMBL/GenBank/DDBJ whole genome shotgun (WGS) entry which is preliminary data.</text>
</comment>
<evidence type="ECO:0008006" key="3">
    <source>
        <dbReference type="Google" id="ProtNLM"/>
    </source>
</evidence>